<proteinExistence type="predicted"/>
<name>A0ACB8UVJ5_9EURO</name>
<reference evidence="1" key="1">
    <citation type="journal article" date="2022" name="bioRxiv">
        <title>Population genetic analysis of Ophidiomyces ophidiicola, the causative agent of snake fungal disease, indicates recent introductions to the USA.</title>
        <authorList>
            <person name="Ladner J.T."/>
            <person name="Palmer J.M."/>
            <person name="Ettinger C.L."/>
            <person name="Stajich J.E."/>
            <person name="Farrell T.M."/>
            <person name="Glorioso B.M."/>
            <person name="Lawson B."/>
            <person name="Price S.J."/>
            <person name="Stengle A.G."/>
            <person name="Grear D.A."/>
            <person name="Lorch J.M."/>
        </authorList>
    </citation>
    <scope>NUCLEOTIDE SEQUENCE</scope>
    <source>
        <strain evidence="1">NWHC 24266-5</strain>
    </source>
</reference>
<evidence type="ECO:0000313" key="1">
    <source>
        <dbReference type="EMBL" id="KAI2386162.1"/>
    </source>
</evidence>
<dbReference type="EMBL" id="JALBCA010000051">
    <property type="protein sequence ID" value="KAI2386162.1"/>
    <property type="molecule type" value="Genomic_DNA"/>
</dbReference>
<protein>
    <submittedName>
        <fullName evidence="1">Uncharacterized protein</fullName>
    </submittedName>
</protein>
<comment type="caution">
    <text evidence="1">The sequence shown here is derived from an EMBL/GenBank/DDBJ whole genome shotgun (WGS) entry which is preliminary data.</text>
</comment>
<sequence length="524" mass="60221">MSRSSFELLPRHSIDDSSDELEDRVTLLPKPPDHIHPMTSNRLLRIRRLAKYYARQGHSVISFIEKPFKTTCNCQKRSFRCVFRVILLLVGTFILLSALEALLYPSYQTPPEHYQELRRKIDASKDSGRGNPNNEKIFIAANIINASLIRGPWGRSVLELIDILGEENVFISIYENDSGNGTRDALRHFQEKLPCNFSVATGGHIPLSELPAITTPSGENRTKRIAYLAEVRNRALRPLNLKYTPHPHEVGFHHATMKFDRILFLNDIYFSPTDAAQLLFSTNQNKYRAACAIDFTSNVMFYDSFVVRDTNGYGMGLMFFPWFPPTGSAQSRNAVLAESDAVPVRSCWGGMVSFDAVQFQNMSTKYSPSIKSRFRHEPEPFWEGAECCLIFADLEDAYGEPNGKQGSGVFVNPYIRVAYTWNTWHWLGFFQRFERIFHNLQWIVSKIGYPEYNPRRLDRPGQLVKQKVWKNHEIGHGGSFQTVERTASPGGFCGQRRMFLMKRDLELANTRGEKNWEKLAVPWW</sequence>
<accession>A0ACB8UVJ5</accession>
<gene>
    <name evidence="1" type="ORF">LOY88_003764</name>
</gene>
<organism evidence="1">
    <name type="scientific">Ophidiomyces ophidiicola</name>
    <dbReference type="NCBI Taxonomy" id="1387563"/>
    <lineage>
        <taxon>Eukaryota</taxon>
        <taxon>Fungi</taxon>
        <taxon>Dikarya</taxon>
        <taxon>Ascomycota</taxon>
        <taxon>Pezizomycotina</taxon>
        <taxon>Eurotiomycetes</taxon>
        <taxon>Eurotiomycetidae</taxon>
        <taxon>Onygenales</taxon>
        <taxon>Onygenaceae</taxon>
        <taxon>Ophidiomyces</taxon>
    </lineage>
</organism>